<protein>
    <submittedName>
        <fullName evidence="3">Hsp70 protein</fullName>
    </submittedName>
</protein>
<dbReference type="CDD" id="cd10170">
    <property type="entry name" value="ASKHA_NBD_HSP70"/>
    <property type="match status" value="1"/>
</dbReference>
<keyword evidence="2" id="KW-0067">ATP-binding</keyword>
<dbReference type="EMBL" id="FXUL01000002">
    <property type="protein sequence ID" value="SMP48841.1"/>
    <property type="molecule type" value="Genomic_DNA"/>
</dbReference>
<organism evidence="3 4">
    <name type="scientific">Noviherbaspirillum suwonense</name>
    <dbReference type="NCBI Taxonomy" id="1224511"/>
    <lineage>
        <taxon>Bacteria</taxon>
        <taxon>Pseudomonadati</taxon>
        <taxon>Pseudomonadota</taxon>
        <taxon>Betaproteobacteria</taxon>
        <taxon>Burkholderiales</taxon>
        <taxon>Oxalobacteraceae</taxon>
        <taxon>Noviherbaspirillum</taxon>
    </lineage>
</organism>
<evidence type="ECO:0000313" key="4">
    <source>
        <dbReference type="Proteomes" id="UP001158049"/>
    </source>
</evidence>
<gene>
    <name evidence="3" type="ORF">SAMN06295970_102187</name>
</gene>
<reference evidence="3 4" key="1">
    <citation type="submission" date="2017-05" db="EMBL/GenBank/DDBJ databases">
        <authorList>
            <person name="Varghese N."/>
            <person name="Submissions S."/>
        </authorList>
    </citation>
    <scope>NUCLEOTIDE SEQUENCE [LARGE SCALE GENOMIC DNA]</scope>
    <source>
        <strain evidence="3 4">DSM 26001</strain>
    </source>
</reference>
<evidence type="ECO:0000256" key="2">
    <source>
        <dbReference type="ARBA" id="ARBA00022840"/>
    </source>
</evidence>
<dbReference type="SUPFAM" id="SSF53067">
    <property type="entry name" value="Actin-like ATPase domain"/>
    <property type="match status" value="2"/>
</dbReference>
<dbReference type="PRINTS" id="PR00301">
    <property type="entry name" value="HEATSHOCK70"/>
</dbReference>
<accession>A0ABY1PX42</accession>
<dbReference type="Gene3D" id="3.30.420.40">
    <property type="match status" value="2"/>
</dbReference>
<evidence type="ECO:0000313" key="3">
    <source>
        <dbReference type="EMBL" id="SMP48841.1"/>
    </source>
</evidence>
<comment type="caution">
    <text evidence="3">The sequence shown here is derived from an EMBL/GenBank/DDBJ whole genome shotgun (WGS) entry which is preliminary data.</text>
</comment>
<dbReference type="InterPro" id="IPR043129">
    <property type="entry name" value="ATPase_NBD"/>
</dbReference>
<dbReference type="Gene3D" id="3.90.640.10">
    <property type="entry name" value="Actin, Chain A, domain 4"/>
    <property type="match status" value="1"/>
</dbReference>
<dbReference type="InterPro" id="IPR021030">
    <property type="entry name" value="DUF3731"/>
</dbReference>
<keyword evidence="4" id="KW-1185">Reference proteome</keyword>
<dbReference type="RefSeq" id="WP_283440989.1">
    <property type="nucleotide sequence ID" value="NZ_FXUL01000002.1"/>
</dbReference>
<evidence type="ECO:0000256" key="1">
    <source>
        <dbReference type="ARBA" id="ARBA00022741"/>
    </source>
</evidence>
<keyword evidence="1" id="KW-0547">Nucleotide-binding</keyword>
<proteinExistence type="predicted"/>
<dbReference type="Proteomes" id="UP001158049">
    <property type="component" value="Unassembled WGS sequence"/>
</dbReference>
<name>A0ABY1PX42_9BURK</name>
<dbReference type="Pfam" id="PF00012">
    <property type="entry name" value="HSP70"/>
    <property type="match status" value="1"/>
</dbReference>
<dbReference type="Pfam" id="PF12531">
    <property type="entry name" value="DUF3731"/>
    <property type="match status" value="1"/>
</dbReference>
<dbReference type="PANTHER" id="PTHR42749">
    <property type="entry name" value="CELL SHAPE-DETERMINING PROTEIN MREB"/>
    <property type="match status" value="1"/>
</dbReference>
<dbReference type="PANTHER" id="PTHR42749:SF1">
    <property type="entry name" value="CELL SHAPE-DETERMINING PROTEIN MREB"/>
    <property type="match status" value="1"/>
</dbReference>
<dbReference type="InterPro" id="IPR013126">
    <property type="entry name" value="Hsp_70_fam"/>
</dbReference>
<sequence length="910" mass="98314">MARYVVGIDLGTTNTVVAYAAPGDASVRVFEVEQLVAPGEVRAEALLPSLRYQPAPGEFAPGALRLPWSAGDEPAIVGALARRLGAQVPGRLVSSAKSWLSHAAVDRSAPILPWGAPDDVEKVSPLAASAGYLAHVRHAWNARFPAHPLEKQDLVLTIPASFDEGARALTVEAARMAGLPRLHLVEEPQAALHDWLYRHRASLAAGLAGSRLILVADVGGGTTDFSLISVRLENGEPALERIGVGQHLMLGGDNMDLVLAHLAESRLQPAQAGQAPQKLSASRLSQLMERCRAAKEQLLAADAPERAPVTLLGGGSRLVGASRTVELGRDEVRTMLVDGFLPAVGLAEKSKPRRAGLVEFGLPYASDPAITRHLASFLQQHADDSGAPAMPDTLLLNGGVFRASALSERLRQVLEGWRGAPLRLLENDDPDVAVARGAVAYGLSRSGAAPRIAGGAARSYFLALEGGDAADTGVCILPRGSQPGQELLLEDRAFALRVGQPVRFHLASSTGAGNAGQLVDLADIGALRLPPLAAVLPAGEAGGKGEIEVRLASMLTEVGTLQVACVAAKNPAQRWQLEFQLRGAEAAADSAEARLPVRFPQAVEAIERVFLLRGQKLAPKDVRQLRLQLEKLLGSRERWDLPLLRKLFDTLWKAARGRRRSADHERLWLNLAGYCLRPGTGYPLDDWRIEQLWTIFPDGVQHRGDSQACAEWWTLWRRAAGGLPAEAQLRLLEDFAFNVQADEKERRQRPQNLPPGGLDDMLRLAASLERIPGSYKVEIGDWMLEQLQALPDQRLMLWALGRVGARMPLQGSAHEVAPAEAAERWVAWLLTLDWRRIEPAAFAAANIARMTGDRSRDLDPALRQQVAARLREARAAPAWSAMVLELVQLDEADEQRVLGDSLPPGLKLLP</sequence>